<reference evidence="4 5" key="1">
    <citation type="submission" date="2024-10" db="EMBL/GenBank/DDBJ databases">
        <authorList>
            <person name="Riesco R."/>
        </authorList>
    </citation>
    <scope>NUCLEOTIDE SEQUENCE [LARGE SCALE GENOMIC DNA]</scope>
    <source>
        <strain evidence="3 4">NCIMB 15448</strain>
        <strain evidence="2 5">NCIMB 15450</strain>
    </source>
</reference>
<organism evidence="2 5">
    <name type="scientific">Antrihabitans spumae</name>
    <dbReference type="NCBI Taxonomy" id="3373370"/>
    <lineage>
        <taxon>Bacteria</taxon>
        <taxon>Bacillati</taxon>
        <taxon>Actinomycetota</taxon>
        <taxon>Actinomycetes</taxon>
        <taxon>Mycobacteriales</taxon>
        <taxon>Nocardiaceae</taxon>
        <taxon>Antrihabitans</taxon>
    </lineage>
</organism>
<dbReference type="EMBL" id="JBIMSP010000032">
    <property type="protein sequence ID" value="MFH5243893.1"/>
    <property type="molecule type" value="Genomic_DNA"/>
</dbReference>
<evidence type="ECO:0008006" key="6">
    <source>
        <dbReference type="Google" id="ProtNLM"/>
    </source>
</evidence>
<comment type="caution">
    <text evidence="2">The sequence shown here is derived from an EMBL/GenBank/DDBJ whole genome shotgun (WGS) entry which is preliminary data.</text>
</comment>
<protein>
    <recommendedName>
        <fullName evidence="6">DivIVA domain-containing protein</fullName>
    </recommendedName>
</protein>
<dbReference type="Proteomes" id="UP001609176">
    <property type="component" value="Unassembled WGS sequence"/>
</dbReference>
<gene>
    <name evidence="3" type="ORF">ACHIPV_18715</name>
    <name evidence="2" type="ORF">ACHIRB_23455</name>
</gene>
<evidence type="ECO:0000313" key="5">
    <source>
        <dbReference type="Proteomes" id="UP001609219"/>
    </source>
</evidence>
<evidence type="ECO:0000313" key="2">
    <source>
        <dbReference type="EMBL" id="MFH5231499.1"/>
    </source>
</evidence>
<feature type="region of interest" description="Disordered" evidence="1">
    <location>
        <begin position="1"/>
        <end position="28"/>
    </location>
</feature>
<dbReference type="EMBL" id="JBIMSN010000116">
    <property type="protein sequence ID" value="MFH5231499.1"/>
    <property type="molecule type" value="Genomic_DNA"/>
</dbReference>
<evidence type="ECO:0000313" key="3">
    <source>
        <dbReference type="EMBL" id="MFH5243893.1"/>
    </source>
</evidence>
<accession>A0ABW7K9S9</accession>
<dbReference type="Proteomes" id="UP001609219">
    <property type="component" value="Unassembled WGS sequence"/>
</dbReference>
<keyword evidence="5" id="KW-1185">Reference proteome</keyword>
<evidence type="ECO:0000256" key="1">
    <source>
        <dbReference type="SAM" id="MobiDB-lite"/>
    </source>
</evidence>
<evidence type="ECO:0000313" key="4">
    <source>
        <dbReference type="Proteomes" id="UP001609176"/>
    </source>
</evidence>
<dbReference type="RefSeq" id="WP_395125330.1">
    <property type="nucleotide sequence ID" value="NZ_JBIMSN010000116.1"/>
</dbReference>
<name>A0ABW7K9S9_9NOCA</name>
<proteinExistence type="predicted"/>
<sequence>MSVNTSESMARGRPRRAEPAEPSGYRMTQRTRREIDLARGFFGFGSTQQVIDEAVHAYLSHLRVTDARFKVAVEELAAKIAEERPRLLED</sequence>